<dbReference type="Proteomes" id="UP000277094">
    <property type="component" value="Unassembled WGS sequence"/>
</dbReference>
<evidence type="ECO:0000313" key="2">
    <source>
        <dbReference type="EMBL" id="RNL79293.1"/>
    </source>
</evidence>
<dbReference type="InterPro" id="IPR037401">
    <property type="entry name" value="SnoaL-like"/>
</dbReference>
<dbReference type="Pfam" id="PF13577">
    <property type="entry name" value="SnoaL_4"/>
    <property type="match status" value="1"/>
</dbReference>
<protein>
    <submittedName>
        <fullName evidence="2">Nuclear transport factor 2 family protein</fullName>
    </submittedName>
</protein>
<accession>A0A3N0DV60</accession>
<gene>
    <name evidence="2" type="ORF">EFL95_09835</name>
</gene>
<evidence type="ECO:0000313" key="3">
    <source>
        <dbReference type="Proteomes" id="UP000277094"/>
    </source>
</evidence>
<dbReference type="EMBL" id="RJSG01000002">
    <property type="protein sequence ID" value="RNL79293.1"/>
    <property type="molecule type" value="Genomic_DNA"/>
</dbReference>
<sequence length="144" mass="16235">MDPLARLTALADIANLVARRCRSLDAQDWDGYAACHTSDVVSWAIGSEQGVEEPTRGIEAVVAFLREQLAGATTVHHVHSPEISLTTDATARGTWAMEDRLWWTADGQERWLHGFGHYEETYEKHDGHWLIASRRLVRTRVDRG</sequence>
<name>A0A3N0DV60_9ACTN</name>
<comment type="caution">
    <text evidence="2">The sequence shown here is derived from an EMBL/GenBank/DDBJ whole genome shotgun (WGS) entry which is preliminary data.</text>
</comment>
<dbReference type="InterPro" id="IPR032710">
    <property type="entry name" value="NTF2-like_dom_sf"/>
</dbReference>
<dbReference type="RefSeq" id="WP_123233795.1">
    <property type="nucleotide sequence ID" value="NZ_RJSG01000002.1"/>
</dbReference>
<dbReference type="CDD" id="cd00531">
    <property type="entry name" value="NTF2_like"/>
    <property type="match status" value="1"/>
</dbReference>
<evidence type="ECO:0000259" key="1">
    <source>
        <dbReference type="Pfam" id="PF13577"/>
    </source>
</evidence>
<organism evidence="2 3">
    <name type="scientific">Nocardioides marmorisolisilvae</name>
    <dbReference type="NCBI Taxonomy" id="1542737"/>
    <lineage>
        <taxon>Bacteria</taxon>
        <taxon>Bacillati</taxon>
        <taxon>Actinomycetota</taxon>
        <taxon>Actinomycetes</taxon>
        <taxon>Propionibacteriales</taxon>
        <taxon>Nocardioidaceae</taxon>
        <taxon>Nocardioides</taxon>
    </lineage>
</organism>
<keyword evidence="3" id="KW-1185">Reference proteome</keyword>
<dbReference type="SUPFAM" id="SSF54427">
    <property type="entry name" value="NTF2-like"/>
    <property type="match status" value="1"/>
</dbReference>
<dbReference type="Gene3D" id="3.10.450.50">
    <property type="match status" value="1"/>
</dbReference>
<reference evidence="2 3" key="1">
    <citation type="submission" date="2018-11" db="EMBL/GenBank/DDBJ databases">
        <authorList>
            <person name="Li F."/>
        </authorList>
    </citation>
    <scope>NUCLEOTIDE SEQUENCE [LARGE SCALE GENOMIC DNA]</scope>
    <source>
        <strain evidence="2 3">KIS18-7</strain>
    </source>
</reference>
<dbReference type="OrthoDB" id="4941530at2"/>
<feature type="domain" description="SnoaL-like" evidence="1">
    <location>
        <begin position="6"/>
        <end position="135"/>
    </location>
</feature>
<dbReference type="AlphaFoldDB" id="A0A3N0DV60"/>
<proteinExistence type="predicted"/>